<evidence type="ECO:0000256" key="1">
    <source>
        <dbReference type="ARBA" id="ARBA00005641"/>
    </source>
</evidence>
<name>A0A8H4R427_9AGAR</name>
<accession>A0A8H4R427</accession>
<feature type="domain" description="Glycoside hydrolase family 5" evidence="5">
    <location>
        <begin position="86"/>
        <end position="377"/>
    </location>
</feature>
<evidence type="ECO:0000259" key="5">
    <source>
        <dbReference type="Pfam" id="PF00150"/>
    </source>
</evidence>
<keyword evidence="3 4" id="KW-0326">Glycosidase</keyword>
<dbReference type="InterPro" id="IPR050386">
    <property type="entry name" value="Glycosyl_hydrolase_5"/>
</dbReference>
<dbReference type="PROSITE" id="PS00659">
    <property type="entry name" value="GLYCOSYL_HYDROL_F5"/>
    <property type="match status" value="1"/>
</dbReference>
<dbReference type="GO" id="GO:0005737">
    <property type="term" value="C:cytoplasm"/>
    <property type="evidence" value="ECO:0007669"/>
    <property type="project" value="UniProtKB-ARBA"/>
</dbReference>
<reference evidence="6 7" key="1">
    <citation type="submission" date="2019-12" db="EMBL/GenBank/DDBJ databases">
        <authorList>
            <person name="Floudas D."/>
            <person name="Bentzer J."/>
            <person name="Ahren D."/>
            <person name="Johansson T."/>
            <person name="Persson P."/>
            <person name="Tunlid A."/>
        </authorList>
    </citation>
    <scope>NUCLEOTIDE SEQUENCE [LARGE SCALE GENOMIC DNA]</scope>
    <source>
        <strain evidence="6 7">CBS 102.39</strain>
    </source>
</reference>
<dbReference type="AlphaFoldDB" id="A0A8H4R427"/>
<comment type="caution">
    <text evidence="6">The sequence shown here is derived from an EMBL/GenBank/DDBJ whole genome shotgun (WGS) entry which is preliminary data.</text>
</comment>
<evidence type="ECO:0000313" key="7">
    <source>
        <dbReference type="Proteomes" id="UP000521872"/>
    </source>
</evidence>
<dbReference type="Pfam" id="PF00150">
    <property type="entry name" value="Cellulase"/>
    <property type="match status" value="1"/>
</dbReference>
<proteinExistence type="inferred from homology"/>
<dbReference type="EMBL" id="JAACJL010000002">
    <property type="protein sequence ID" value="KAF4622523.1"/>
    <property type="molecule type" value="Genomic_DNA"/>
</dbReference>
<dbReference type="Proteomes" id="UP000521872">
    <property type="component" value="Unassembled WGS sequence"/>
</dbReference>
<dbReference type="GO" id="GO:0009986">
    <property type="term" value="C:cell surface"/>
    <property type="evidence" value="ECO:0007669"/>
    <property type="project" value="TreeGrafter"/>
</dbReference>
<dbReference type="InterPro" id="IPR018087">
    <property type="entry name" value="Glyco_hydro_5_CS"/>
</dbReference>
<organism evidence="6 7">
    <name type="scientific">Agrocybe pediades</name>
    <dbReference type="NCBI Taxonomy" id="84607"/>
    <lineage>
        <taxon>Eukaryota</taxon>
        <taxon>Fungi</taxon>
        <taxon>Dikarya</taxon>
        <taxon>Basidiomycota</taxon>
        <taxon>Agaricomycotina</taxon>
        <taxon>Agaricomycetes</taxon>
        <taxon>Agaricomycetidae</taxon>
        <taxon>Agaricales</taxon>
        <taxon>Agaricineae</taxon>
        <taxon>Strophariaceae</taxon>
        <taxon>Agrocybe</taxon>
    </lineage>
</organism>
<dbReference type="FunFam" id="3.20.20.80:FF:000100">
    <property type="entry name" value="Glycoside hydrolase superfamily"/>
    <property type="match status" value="1"/>
</dbReference>
<dbReference type="InterPro" id="IPR001547">
    <property type="entry name" value="Glyco_hydro_5"/>
</dbReference>
<dbReference type="Gene3D" id="3.20.20.80">
    <property type="entry name" value="Glycosidases"/>
    <property type="match status" value="1"/>
</dbReference>
<dbReference type="PANTHER" id="PTHR31297">
    <property type="entry name" value="GLUCAN ENDO-1,6-BETA-GLUCOSIDASE B"/>
    <property type="match status" value="1"/>
</dbReference>
<keyword evidence="7" id="KW-1185">Reference proteome</keyword>
<gene>
    <name evidence="6" type="ORF">D9613_009630</name>
</gene>
<protein>
    <recommendedName>
        <fullName evidence="5">Glycoside hydrolase family 5 domain-containing protein</fullName>
    </recommendedName>
</protein>
<sequence length="517" mass="57872">MHKLLRKMKKNFASSAGDLSNDGHQTNDMQISATDIYRYRKQRGVNLGSWFVLERWISDTPFRNAKAPAQSDLDVAHGSNAQEILEQHWDTWIQESDWDWIARHGINSVRIPIGYYHLCGADPSVLHATDFQPFHDVYSGAWSRIVRAIQSAAARNIGVLIDLHAAPGKQNNDSHAGTSDRANFFGDVHNQNCTLRVLKSLIQTLTRLLQESNPPLNNIIGIELLNEPHPPSDHALQKWYTEAISTIHELDSSIPIYIGDCWRLDIYADFISHHASSGPLVLDHHLYRCFTSSDIHTSVQDLSRSLADHSASFPQTLKRAAEKIGRAGGGVVIGEWSGALNPGSLRGVPGEQREYVDAQLGLYEKVCAGWFFWTYTKEHGGDTGWSFRDAVDGGVFPELAGPQRNYVDNSEGGVARRNRALEESKRQAFGAHIDYWSRISGSYNHPLFESGFEAGWNDAYTFMLSTPSLSPSVIQLGFTGAWARKRSSDHSKHYWEFEHGFMQGVDAANAHYQAAEN</sequence>
<keyword evidence="2 4" id="KW-0378">Hydrolase</keyword>
<dbReference type="GO" id="GO:0005576">
    <property type="term" value="C:extracellular region"/>
    <property type="evidence" value="ECO:0007669"/>
    <property type="project" value="TreeGrafter"/>
</dbReference>
<dbReference type="GO" id="GO:0046557">
    <property type="term" value="F:glucan endo-1,6-beta-glucosidase activity"/>
    <property type="evidence" value="ECO:0007669"/>
    <property type="project" value="TreeGrafter"/>
</dbReference>
<dbReference type="InterPro" id="IPR017853">
    <property type="entry name" value="GH"/>
</dbReference>
<dbReference type="GO" id="GO:0009251">
    <property type="term" value="P:glucan catabolic process"/>
    <property type="evidence" value="ECO:0007669"/>
    <property type="project" value="TreeGrafter"/>
</dbReference>
<evidence type="ECO:0000256" key="3">
    <source>
        <dbReference type="ARBA" id="ARBA00023295"/>
    </source>
</evidence>
<evidence type="ECO:0000313" key="6">
    <source>
        <dbReference type="EMBL" id="KAF4622523.1"/>
    </source>
</evidence>
<dbReference type="PANTHER" id="PTHR31297:SF43">
    <property type="entry name" value="GLUCAN 1,3-BETA-GLUCOSIDASE 3"/>
    <property type="match status" value="1"/>
</dbReference>
<evidence type="ECO:0000256" key="2">
    <source>
        <dbReference type="ARBA" id="ARBA00022801"/>
    </source>
</evidence>
<dbReference type="SUPFAM" id="SSF51445">
    <property type="entry name" value="(Trans)glycosidases"/>
    <property type="match status" value="1"/>
</dbReference>
<evidence type="ECO:0000256" key="4">
    <source>
        <dbReference type="RuleBase" id="RU361153"/>
    </source>
</evidence>
<comment type="similarity">
    <text evidence="1 4">Belongs to the glycosyl hydrolase 5 (cellulase A) family.</text>
</comment>